<keyword evidence="2" id="KW-1185">Reference proteome</keyword>
<gene>
    <name evidence="1" type="ORF">BJ138DRAFT_1188734</name>
</gene>
<dbReference type="Proteomes" id="UP000790377">
    <property type="component" value="Unassembled WGS sequence"/>
</dbReference>
<organism evidence="1 2">
    <name type="scientific">Hygrophoropsis aurantiaca</name>
    <dbReference type="NCBI Taxonomy" id="72124"/>
    <lineage>
        <taxon>Eukaryota</taxon>
        <taxon>Fungi</taxon>
        <taxon>Dikarya</taxon>
        <taxon>Basidiomycota</taxon>
        <taxon>Agaricomycotina</taxon>
        <taxon>Agaricomycetes</taxon>
        <taxon>Agaricomycetidae</taxon>
        <taxon>Boletales</taxon>
        <taxon>Coniophorineae</taxon>
        <taxon>Hygrophoropsidaceae</taxon>
        <taxon>Hygrophoropsis</taxon>
    </lineage>
</organism>
<accession>A0ACB7ZT72</accession>
<evidence type="ECO:0000313" key="1">
    <source>
        <dbReference type="EMBL" id="KAH7903887.1"/>
    </source>
</evidence>
<dbReference type="EMBL" id="MU268709">
    <property type="protein sequence ID" value="KAH7903887.1"/>
    <property type="molecule type" value="Genomic_DNA"/>
</dbReference>
<reference evidence="1" key="1">
    <citation type="journal article" date="2021" name="New Phytol.">
        <title>Evolutionary innovations through gain and loss of genes in the ectomycorrhizal Boletales.</title>
        <authorList>
            <person name="Wu G."/>
            <person name="Miyauchi S."/>
            <person name="Morin E."/>
            <person name="Kuo A."/>
            <person name="Drula E."/>
            <person name="Varga T."/>
            <person name="Kohler A."/>
            <person name="Feng B."/>
            <person name="Cao Y."/>
            <person name="Lipzen A."/>
            <person name="Daum C."/>
            <person name="Hundley H."/>
            <person name="Pangilinan J."/>
            <person name="Johnson J."/>
            <person name="Barry K."/>
            <person name="LaButti K."/>
            <person name="Ng V."/>
            <person name="Ahrendt S."/>
            <person name="Min B."/>
            <person name="Choi I.G."/>
            <person name="Park H."/>
            <person name="Plett J.M."/>
            <person name="Magnuson J."/>
            <person name="Spatafora J.W."/>
            <person name="Nagy L.G."/>
            <person name="Henrissat B."/>
            <person name="Grigoriev I.V."/>
            <person name="Yang Z.L."/>
            <person name="Xu J."/>
            <person name="Martin F.M."/>
        </authorList>
    </citation>
    <scope>NUCLEOTIDE SEQUENCE</scope>
    <source>
        <strain evidence="1">ATCC 28755</strain>
    </source>
</reference>
<sequence length="294" mass="32349">MAYSKSPPSDDITQISQCLDTLTTSVGQLLALQTQKTLGHRPVLPTLPYPSHNKRHSITGGLMRQESSGVIDIQGGEWPGDVPRDVGLMPVSKWEQLNLAPDLLRSLSKFGIPSQIDERSWRGTLSAAIKVNLIGTREKVAYPGCTAQIGLYHESSHTVEKAETMNVHVGRLPPSVEVINDVFGRSHASESHIIAEVTYILALKECLHLQRVAITYKVTELAHDREDSICDAVSRCLPSPTSPQAAIITVEGWCRDKLAAQLMKNLSELVMRSTLSSEIIHQAESWPHQALRAI</sequence>
<proteinExistence type="predicted"/>
<name>A0ACB7ZT72_9AGAM</name>
<comment type="caution">
    <text evidence="1">The sequence shown here is derived from an EMBL/GenBank/DDBJ whole genome shotgun (WGS) entry which is preliminary data.</text>
</comment>
<evidence type="ECO:0000313" key="2">
    <source>
        <dbReference type="Proteomes" id="UP000790377"/>
    </source>
</evidence>
<protein>
    <submittedName>
        <fullName evidence="1">Uncharacterized protein</fullName>
    </submittedName>
</protein>